<proteinExistence type="predicted"/>
<keyword evidence="2" id="KW-1185">Reference proteome</keyword>
<dbReference type="SUPFAM" id="SSF46785">
    <property type="entry name" value="Winged helix' DNA-binding domain"/>
    <property type="match status" value="1"/>
</dbReference>
<sequence>MRWEGDWQKFDDERVMEYLRDHDTGNVSEIQKALSRTVPHYLLRERLRLLAQAGYVEPGPDYRNYELTNWGLRWLEGRVRADLLHPAPSAARPGYVLR</sequence>
<dbReference type="InterPro" id="IPR036388">
    <property type="entry name" value="WH-like_DNA-bd_sf"/>
</dbReference>
<dbReference type="Gene3D" id="1.10.10.10">
    <property type="entry name" value="Winged helix-like DNA-binding domain superfamily/Winged helix DNA-binding domain"/>
    <property type="match status" value="1"/>
</dbReference>
<dbReference type="InterPro" id="IPR036390">
    <property type="entry name" value="WH_DNA-bd_sf"/>
</dbReference>
<evidence type="ECO:0000313" key="2">
    <source>
        <dbReference type="Proteomes" id="UP000607197"/>
    </source>
</evidence>
<reference evidence="1" key="1">
    <citation type="journal article" date="2014" name="Int. J. Syst. Evol. Microbiol.">
        <title>Complete genome sequence of Corynebacterium casei LMG S-19264T (=DSM 44701T), isolated from a smear-ripened cheese.</title>
        <authorList>
            <consortium name="US DOE Joint Genome Institute (JGI-PGF)"/>
            <person name="Walter F."/>
            <person name="Albersmeier A."/>
            <person name="Kalinowski J."/>
            <person name="Ruckert C."/>
        </authorList>
    </citation>
    <scope>NUCLEOTIDE SEQUENCE</scope>
    <source>
        <strain evidence="1">JCM 19596</strain>
    </source>
</reference>
<dbReference type="AlphaFoldDB" id="A0A830FMA0"/>
<dbReference type="RefSeq" id="WP_188978156.1">
    <property type="nucleotide sequence ID" value="NZ_BMPG01000002.1"/>
</dbReference>
<name>A0A830FMA0_9EURY</name>
<dbReference type="Proteomes" id="UP000607197">
    <property type="component" value="Unassembled WGS sequence"/>
</dbReference>
<reference evidence="1" key="2">
    <citation type="submission" date="2020-09" db="EMBL/GenBank/DDBJ databases">
        <authorList>
            <person name="Sun Q."/>
            <person name="Ohkuma M."/>
        </authorList>
    </citation>
    <scope>NUCLEOTIDE SEQUENCE</scope>
    <source>
        <strain evidence="1">JCM 19596</strain>
    </source>
</reference>
<accession>A0A830FMA0</accession>
<organism evidence="1 2">
    <name type="scientific">Halocalculus aciditolerans</name>
    <dbReference type="NCBI Taxonomy" id="1383812"/>
    <lineage>
        <taxon>Archaea</taxon>
        <taxon>Methanobacteriati</taxon>
        <taxon>Methanobacteriota</taxon>
        <taxon>Stenosarchaea group</taxon>
        <taxon>Halobacteria</taxon>
        <taxon>Halobacteriales</taxon>
        <taxon>Halobacteriaceae</taxon>
        <taxon>Halocalculus</taxon>
    </lineage>
</organism>
<gene>
    <name evidence="1" type="ORF">GCM10009039_18230</name>
</gene>
<protein>
    <submittedName>
        <fullName evidence="1">Uncharacterized protein</fullName>
    </submittedName>
</protein>
<comment type="caution">
    <text evidence="1">The sequence shown here is derived from an EMBL/GenBank/DDBJ whole genome shotgun (WGS) entry which is preliminary data.</text>
</comment>
<evidence type="ECO:0000313" key="1">
    <source>
        <dbReference type="EMBL" id="GGL60334.1"/>
    </source>
</evidence>
<dbReference type="EMBL" id="BMPG01000002">
    <property type="protein sequence ID" value="GGL60334.1"/>
    <property type="molecule type" value="Genomic_DNA"/>
</dbReference>